<dbReference type="InterPro" id="IPR016032">
    <property type="entry name" value="Sig_transdc_resp-reg_C-effctor"/>
</dbReference>
<feature type="domain" description="OmpR/PhoB-type" evidence="4">
    <location>
        <begin position="1"/>
        <end position="98"/>
    </location>
</feature>
<dbReference type="SUPFAM" id="SSF46894">
    <property type="entry name" value="C-terminal effector domain of the bipartite response regulators"/>
    <property type="match status" value="1"/>
</dbReference>
<evidence type="ECO:0000256" key="2">
    <source>
        <dbReference type="PROSITE-ProRule" id="PRU01091"/>
    </source>
</evidence>
<dbReference type="RefSeq" id="WP_342076103.1">
    <property type="nucleotide sequence ID" value="NZ_CP151767.2"/>
</dbReference>
<dbReference type="AlphaFoldDB" id="A0AAN0MJP2"/>
<dbReference type="SMART" id="SM00028">
    <property type="entry name" value="TPR"/>
    <property type="match status" value="3"/>
</dbReference>
<sequence>MRWEFLGFTLDKNRAELVGPDGVVHVERVPLEVLVHLIENADKVISRDDLIDAVWDGRIVSDATISTAVKQARKAVNDTGTDQAVIRTVHGRGFRFVAEFQDATAPATASTPHPQMPLSNTPDTPAMSPGRGRPSLAVLRFVQLGASPGQASLADSFPAELISNLSRIRWLHVIARGSSFRFDPITMEPGLVGQQLGTRYLITGTVEMVGALMTITVEILSTDGGTLVWSDRFAAPLEEVHQTRQEITASIVSALEISIPQYEAAHSRRLSASEFDAWSHFHVGLSHIFKFNQGENRIAAKHFHAALDLDPTFSRAHAGLSFTHWQNAFMQFGEDRNLLVQQAVQDASRALDIDPADPFANFNMGRARWLEGDIDASQNWLDRALQINPNFAQCHYNKGLILALDGASQPAKSFASKAMSLSPLDPLYYGMLGVRAMSHIAEDDFEAASRLAQQAMQSPGAHFYMALIAAAAFELQGDGDRAKRCRDHALHERPDVSQDMFFSAFPFRSNDMRGKFSGALQRLGVS</sequence>
<dbReference type="PROSITE" id="PS51755">
    <property type="entry name" value="OMPR_PHOB"/>
    <property type="match status" value="1"/>
</dbReference>
<reference evidence="6" key="1">
    <citation type="submission" date="2024-04" db="EMBL/GenBank/DDBJ databases">
        <title>Phylogenomic analyses of a clade within the roseobacter group suggest taxonomic reassignments of species of the genera Aestuariivita, Citreicella, Loktanella, Nautella, Pelagibaca, Ruegeria, Thalassobius, Thiobacimonas and Tropicibacter, and the proposal o.</title>
        <authorList>
            <person name="Jeon C.O."/>
        </authorList>
    </citation>
    <scope>NUCLEOTIDE SEQUENCE [LARGE SCALE GENOMIC DNA]</scope>
    <source>
        <strain evidence="6">SS1-5</strain>
    </source>
</reference>
<dbReference type="KEGG" id="yrh:AABB31_17495"/>
<dbReference type="GO" id="GO:0000160">
    <property type="term" value="P:phosphorelay signal transduction system"/>
    <property type="evidence" value="ECO:0007669"/>
    <property type="project" value="InterPro"/>
</dbReference>
<dbReference type="SUPFAM" id="SSF48452">
    <property type="entry name" value="TPR-like"/>
    <property type="match status" value="1"/>
</dbReference>
<dbReference type="GO" id="GO:0006355">
    <property type="term" value="P:regulation of DNA-templated transcription"/>
    <property type="evidence" value="ECO:0007669"/>
    <property type="project" value="InterPro"/>
</dbReference>
<protein>
    <submittedName>
        <fullName evidence="5">Winged helix-turn-helix domain-containing tetratricopeptide repeat protein</fullName>
    </submittedName>
</protein>
<dbReference type="Gene3D" id="1.25.40.10">
    <property type="entry name" value="Tetratricopeptide repeat domain"/>
    <property type="match status" value="1"/>
</dbReference>
<dbReference type="PANTHER" id="PTHR12558">
    <property type="entry name" value="CELL DIVISION CYCLE 16,23,27"/>
    <property type="match status" value="1"/>
</dbReference>
<name>A0AAN0MJP2_9RHOB</name>
<proteinExistence type="predicted"/>
<dbReference type="EMBL" id="CP151767">
    <property type="protein sequence ID" value="WZU66783.1"/>
    <property type="molecule type" value="Genomic_DNA"/>
</dbReference>
<dbReference type="InterPro" id="IPR036388">
    <property type="entry name" value="WH-like_DNA-bd_sf"/>
</dbReference>
<dbReference type="InterPro" id="IPR001867">
    <property type="entry name" value="OmpR/PhoB-type_DNA-bd"/>
</dbReference>
<dbReference type="Pfam" id="PF13181">
    <property type="entry name" value="TPR_8"/>
    <property type="match status" value="1"/>
</dbReference>
<dbReference type="InterPro" id="IPR011990">
    <property type="entry name" value="TPR-like_helical_dom_sf"/>
</dbReference>
<dbReference type="PANTHER" id="PTHR12558:SF33">
    <property type="entry name" value="BLL7664 PROTEIN"/>
    <property type="match status" value="1"/>
</dbReference>
<evidence type="ECO:0000313" key="5">
    <source>
        <dbReference type="EMBL" id="WZU66783.1"/>
    </source>
</evidence>
<gene>
    <name evidence="5" type="ORF">AABB31_17495</name>
</gene>
<dbReference type="Proteomes" id="UP001470809">
    <property type="component" value="Chromosome"/>
</dbReference>
<evidence type="ECO:0000313" key="6">
    <source>
        <dbReference type="Proteomes" id="UP001470809"/>
    </source>
</evidence>
<feature type="DNA-binding region" description="OmpR/PhoB-type" evidence="2">
    <location>
        <begin position="1"/>
        <end position="98"/>
    </location>
</feature>
<dbReference type="GO" id="GO:0003677">
    <property type="term" value="F:DNA binding"/>
    <property type="evidence" value="ECO:0007669"/>
    <property type="project" value="UniProtKB-UniRule"/>
</dbReference>
<keyword evidence="6" id="KW-1185">Reference proteome</keyword>
<accession>A0AAN0MJP2</accession>
<dbReference type="Pfam" id="PF00486">
    <property type="entry name" value="Trans_reg_C"/>
    <property type="match status" value="1"/>
</dbReference>
<dbReference type="Gene3D" id="1.10.10.10">
    <property type="entry name" value="Winged helix-like DNA-binding domain superfamily/Winged helix DNA-binding domain"/>
    <property type="match status" value="1"/>
</dbReference>
<evidence type="ECO:0000256" key="1">
    <source>
        <dbReference type="ARBA" id="ARBA00023125"/>
    </source>
</evidence>
<dbReference type="CDD" id="cd00383">
    <property type="entry name" value="trans_reg_C"/>
    <property type="match status" value="1"/>
</dbReference>
<dbReference type="SMART" id="SM00862">
    <property type="entry name" value="Trans_reg_C"/>
    <property type="match status" value="1"/>
</dbReference>
<keyword evidence="1 2" id="KW-0238">DNA-binding</keyword>
<organism evidence="5 6">
    <name type="scientific">Yoonia rhodophyticola</name>
    <dbReference type="NCBI Taxonomy" id="3137370"/>
    <lineage>
        <taxon>Bacteria</taxon>
        <taxon>Pseudomonadati</taxon>
        <taxon>Pseudomonadota</taxon>
        <taxon>Alphaproteobacteria</taxon>
        <taxon>Rhodobacterales</taxon>
        <taxon>Paracoccaceae</taxon>
        <taxon>Yoonia</taxon>
    </lineage>
</organism>
<evidence type="ECO:0000256" key="3">
    <source>
        <dbReference type="SAM" id="MobiDB-lite"/>
    </source>
</evidence>
<reference evidence="5 6" key="2">
    <citation type="submission" date="2024-08" db="EMBL/GenBank/DDBJ databases">
        <title>Phylogenomic analyses of a clade within the roseobacter group suggest taxonomic reassignments of species of the genera Aestuariivita, Citreicella, Loktanella, Nautella, Pelagibaca, Ruegeria, Thalassobius, Thiobacimonas and Tropicibacter, and the proposal o.</title>
        <authorList>
            <person name="Jeon C.O."/>
        </authorList>
    </citation>
    <scope>NUCLEOTIDE SEQUENCE [LARGE SCALE GENOMIC DNA]</scope>
    <source>
        <strain evidence="5 6">SS1-5</strain>
    </source>
</reference>
<dbReference type="InterPro" id="IPR019734">
    <property type="entry name" value="TPR_rpt"/>
</dbReference>
<feature type="region of interest" description="Disordered" evidence="3">
    <location>
        <begin position="105"/>
        <end position="130"/>
    </location>
</feature>
<evidence type="ECO:0000259" key="4">
    <source>
        <dbReference type="PROSITE" id="PS51755"/>
    </source>
</evidence>